<name>A0A978W4I8_ZIZJJ</name>
<protein>
    <submittedName>
        <fullName evidence="2">Uncharacterized protein</fullName>
    </submittedName>
</protein>
<evidence type="ECO:0000256" key="1">
    <source>
        <dbReference type="SAM" id="SignalP"/>
    </source>
</evidence>
<feature type="chain" id="PRO_5037838006" evidence="1">
    <location>
        <begin position="17"/>
        <end position="157"/>
    </location>
</feature>
<accession>A0A978W4I8</accession>
<gene>
    <name evidence="2" type="ORF">FEM48_Zijuj01G0247000</name>
</gene>
<reference evidence="2" key="1">
    <citation type="journal article" date="2021" name="Front. Plant Sci.">
        <title>Chromosome-Scale Genome Assembly for Chinese Sour Jujube and Insights Into Its Genome Evolution and Domestication Signature.</title>
        <authorList>
            <person name="Shen L.-Y."/>
            <person name="Luo H."/>
            <person name="Wang X.-L."/>
            <person name="Wang X.-M."/>
            <person name="Qiu X.-J."/>
            <person name="Liu H."/>
            <person name="Zhou S.-S."/>
            <person name="Jia K.-H."/>
            <person name="Nie S."/>
            <person name="Bao Y.-T."/>
            <person name="Zhang R.-G."/>
            <person name="Yun Q.-Z."/>
            <person name="Chai Y.-H."/>
            <person name="Lu J.-Y."/>
            <person name="Li Y."/>
            <person name="Zhao S.-W."/>
            <person name="Mao J.-F."/>
            <person name="Jia S.-G."/>
            <person name="Mao Y.-M."/>
        </authorList>
    </citation>
    <scope>NUCLEOTIDE SEQUENCE</scope>
    <source>
        <strain evidence="2">AT0</strain>
        <tissue evidence="2">Leaf</tissue>
    </source>
</reference>
<sequence>MCIMITLLQLESKSLCVSLWARGPGLFGTSEESLRCYFIFSATKCISKVLRLSVYAVCSVGFSRCCHSLFDVSPNFINQESKWGTHCIPVKASALSSFSYILNSIPAHLIPGRATTTKLCPYGQSVVLPQFKNVITIDKFGSLSYYGGDKDEIVGYP</sequence>
<dbReference type="AlphaFoldDB" id="A0A978W4I8"/>
<dbReference type="Proteomes" id="UP000813462">
    <property type="component" value="Unassembled WGS sequence"/>
</dbReference>
<feature type="signal peptide" evidence="1">
    <location>
        <begin position="1"/>
        <end position="16"/>
    </location>
</feature>
<evidence type="ECO:0000313" key="3">
    <source>
        <dbReference type="Proteomes" id="UP000813462"/>
    </source>
</evidence>
<organism evidence="2 3">
    <name type="scientific">Ziziphus jujuba var. spinosa</name>
    <dbReference type="NCBI Taxonomy" id="714518"/>
    <lineage>
        <taxon>Eukaryota</taxon>
        <taxon>Viridiplantae</taxon>
        <taxon>Streptophyta</taxon>
        <taxon>Embryophyta</taxon>
        <taxon>Tracheophyta</taxon>
        <taxon>Spermatophyta</taxon>
        <taxon>Magnoliopsida</taxon>
        <taxon>eudicotyledons</taxon>
        <taxon>Gunneridae</taxon>
        <taxon>Pentapetalae</taxon>
        <taxon>rosids</taxon>
        <taxon>fabids</taxon>
        <taxon>Rosales</taxon>
        <taxon>Rhamnaceae</taxon>
        <taxon>Paliureae</taxon>
        <taxon>Ziziphus</taxon>
    </lineage>
</organism>
<dbReference type="EMBL" id="JAEACU010000001">
    <property type="protein sequence ID" value="KAH7546872.1"/>
    <property type="molecule type" value="Genomic_DNA"/>
</dbReference>
<comment type="caution">
    <text evidence="2">The sequence shown here is derived from an EMBL/GenBank/DDBJ whole genome shotgun (WGS) entry which is preliminary data.</text>
</comment>
<evidence type="ECO:0000313" key="2">
    <source>
        <dbReference type="EMBL" id="KAH7546872.1"/>
    </source>
</evidence>
<keyword evidence="1" id="KW-0732">Signal</keyword>
<proteinExistence type="predicted"/>